<dbReference type="EMBL" id="FIGG01000001">
    <property type="protein sequence ID" value="CYU35628.1"/>
    <property type="molecule type" value="Genomic_DNA"/>
</dbReference>
<dbReference type="AlphaFoldDB" id="A0A0Z8DK58"/>
<evidence type="ECO:0000313" key="5">
    <source>
        <dbReference type="EMBL" id="CYX35966.1"/>
    </source>
</evidence>
<dbReference type="EMBL" id="FIFW01000014">
    <property type="protein sequence ID" value="CYU67775.1"/>
    <property type="molecule type" value="Genomic_DNA"/>
</dbReference>
<feature type="region of interest" description="Disordered" evidence="1">
    <location>
        <begin position="198"/>
        <end position="224"/>
    </location>
</feature>
<dbReference type="Proteomes" id="UP000071601">
    <property type="component" value="Unassembled WGS sequence"/>
</dbReference>
<organism evidence="4 8">
    <name type="scientific">Streptococcus suis</name>
    <dbReference type="NCBI Taxonomy" id="1307"/>
    <lineage>
        <taxon>Bacteria</taxon>
        <taxon>Bacillati</taxon>
        <taxon>Bacillota</taxon>
        <taxon>Bacilli</taxon>
        <taxon>Lactobacillales</taxon>
        <taxon>Streptococcaceae</taxon>
        <taxon>Streptococcus</taxon>
    </lineage>
</organism>
<protein>
    <submittedName>
        <fullName evidence="4">Parvulin-like peptidyl-prolyl isomerase</fullName>
    </submittedName>
</protein>
<accession>A0A0Z8DK58</accession>
<evidence type="ECO:0000313" key="2">
    <source>
        <dbReference type="EMBL" id="CYU35628.1"/>
    </source>
</evidence>
<dbReference type="RefSeq" id="WP_024412545.1">
    <property type="nucleotide sequence ID" value="NZ_CEDH01000171.1"/>
</dbReference>
<evidence type="ECO:0000256" key="1">
    <source>
        <dbReference type="SAM" id="MobiDB-lite"/>
    </source>
</evidence>
<dbReference type="EMBL" id="FIGH01000003">
    <property type="protein sequence ID" value="CYU44810.1"/>
    <property type="molecule type" value="Genomic_DNA"/>
</dbReference>
<reference evidence="6 7" key="1">
    <citation type="submission" date="2016-02" db="EMBL/GenBank/DDBJ databases">
        <authorList>
            <consortium name="Pathogen Informatics"/>
        </authorList>
    </citation>
    <scope>NUCLEOTIDE SEQUENCE [LARGE SCALE GENOMIC DNA]</scope>
    <source>
        <strain evidence="4 8">LSS23</strain>
        <strain evidence="3 9">LSS30</strain>
        <strain evidence="2 7">LSS31</strain>
        <strain evidence="5 6">SS985</strain>
    </source>
</reference>
<evidence type="ECO:0000313" key="3">
    <source>
        <dbReference type="EMBL" id="CYU44810.1"/>
    </source>
</evidence>
<evidence type="ECO:0000313" key="8">
    <source>
        <dbReference type="Proteomes" id="UP000073434"/>
    </source>
</evidence>
<sequence>MFNQRLIKMVKIGLALVLAATFVAVGYGAALVQQKLGPQTATIQESKEGQKNSQDTQASLTEEQVKEFLIAYYTRKDLGENQSRYKPFMTEGLYTATVSEEELPINQAYKGYVVDQVFESAQIYLNQEKNIAIVQVQYSNKLLQEKDNRSGQSISQQGTATLQLNYIQEEGKLLVNTIDNVVLSDGTGVPVTTYSDTTVSTSSDVTASTSTETSSSDVSAISGE</sequence>
<gene>
    <name evidence="4" type="ORF">ERS132385_01417</name>
    <name evidence="3" type="ORF">ERS132392_00805</name>
    <name evidence="2" type="ORF">ERS132393_00340</name>
    <name evidence="5" type="ORF">ERS132525_00556</name>
</gene>
<dbReference type="Proteomes" id="UP000074664">
    <property type="component" value="Unassembled WGS sequence"/>
</dbReference>
<dbReference type="EMBL" id="FILR01000004">
    <property type="protein sequence ID" value="CYX35966.1"/>
    <property type="molecule type" value="Genomic_DNA"/>
</dbReference>
<evidence type="ECO:0000313" key="7">
    <source>
        <dbReference type="Proteomes" id="UP000072530"/>
    </source>
</evidence>
<evidence type="ECO:0000313" key="6">
    <source>
        <dbReference type="Proteomes" id="UP000071601"/>
    </source>
</evidence>
<evidence type="ECO:0000313" key="9">
    <source>
        <dbReference type="Proteomes" id="UP000074664"/>
    </source>
</evidence>
<name>A0A0Z8DK58_STRSU</name>
<dbReference type="Proteomes" id="UP000073434">
    <property type="component" value="Unassembled WGS sequence"/>
</dbReference>
<dbReference type="GO" id="GO:0016853">
    <property type="term" value="F:isomerase activity"/>
    <property type="evidence" value="ECO:0007669"/>
    <property type="project" value="UniProtKB-KW"/>
</dbReference>
<proteinExistence type="predicted"/>
<dbReference type="Proteomes" id="UP000072530">
    <property type="component" value="Unassembled WGS sequence"/>
</dbReference>
<keyword evidence="4" id="KW-0413">Isomerase</keyword>
<evidence type="ECO:0000313" key="4">
    <source>
        <dbReference type="EMBL" id="CYU67775.1"/>
    </source>
</evidence>